<sequence length="49" mass="5788">MEMHPLIRIVWIILIGIILVSIRRILNEKGWKIGSFIRIEDDGEDNQNE</sequence>
<evidence type="ECO:0000256" key="1">
    <source>
        <dbReference type="SAM" id="Phobius"/>
    </source>
</evidence>
<organism evidence="2">
    <name type="scientific">marine metagenome</name>
    <dbReference type="NCBI Taxonomy" id="408172"/>
    <lineage>
        <taxon>unclassified sequences</taxon>
        <taxon>metagenomes</taxon>
        <taxon>ecological metagenomes</taxon>
    </lineage>
</organism>
<feature type="transmembrane region" description="Helical" evidence="1">
    <location>
        <begin position="6"/>
        <end position="26"/>
    </location>
</feature>
<keyword evidence="1" id="KW-0472">Membrane</keyword>
<accession>A0A382ZZ47</accession>
<name>A0A382ZZ47_9ZZZZ</name>
<reference evidence="2" key="1">
    <citation type="submission" date="2018-05" db="EMBL/GenBank/DDBJ databases">
        <authorList>
            <person name="Lanie J.A."/>
            <person name="Ng W.-L."/>
            <person name="Kazmierczak K.M."/>
            <person name="Andrzejewski T.M."/>
            <person name="Davidsen T.M."/>
            <person name="Wayne K.J."/>
            <person name="Tettelin H."/>
            <person name="Glass J.I."/>
            <person name="Rusch D."/>
            <person name="Podicherti R."/>
            <person name="Tsui H.-C.T."/>
            <person name="Winkler M.E."/>
        </authorList>
    </citation>
    <scope>NUCLEOTIDE SEQUENCE</scope>
</reference>
<proteinExistence type="predicted"/>
<protein>
    <submittedName>
        <fullName evidence="2">Uncharacterized protein</fullName>
    </submittedName>
</protein>
<gene>
    <name evidence="2" type="ORF">METZ01_LOCUS453517</name>
</gene>
<evidence type="ECO:0000313" key="2">
    <source>
        <dbReference type="EMBL" id="SVE00663.1"/>
    </source>
</evidence>
<keyword evidence="1" id="KW-1133">Transmembrane helix</keyword>
<dbReference type="EMBL" id="UINC01187768">
    <property type="protein sequence ID" value="SVE00663.1"/>
    <property type="molecule type" value="Genomic_DNA"/>
</dbReference>
<dbReference type="AlphaFoldDB" id="A0A382ZZ47"/>
<keyword evidence="1" id="KW-0812">Transmembrane</keyword>